<proteinExistence type="predicted"/>
<dbReference type="SUPFAM" id="SSF89796">
    <property type="entry name" value="CoA-transferase family III (CaiB/BaiF)"/>
    <property type="match status" value="2"/>
</dbReference>
<dbReference type="PANTHER" id="PTHR48228:SF4">
    <property type="entry name" value="BLR3030 PROTEIN"/>
    <property type="match status" value="1"/>
</dbReference>
<evidence type="ECO:0000313" key="3">
    <source>
        <dbReference type="Proteomes" id="UP001596037"/>
    </source>
</evidence>
<dbReference type="InterPro" id="IPR050509">
    <property type="entry name" value="CoA-transferase_III"/>
</dbReference>
<dbReference type="GO" id="GO:0016740">
    <property type="term" value="F:transferase activity"/>
    <property type="evidence" value="ECO:0007669"/>
    <property type="project" value="UniProtKB-KW"/>
</dbReference>
<evidence type="ECO:0000313" key="2">
    <source>
        <dbReference type="EMBL" id="MFC5499192.1"/>
    </source>
</evidence>
<sequence length="458" mass="48394">MSPAAVLDSLWERAGLPGAALAFARLTGSEPVFPSSFCVGTAAQATIAAAALAACELGHQRGAPRQRVGVAMEHAAVECTGWFAIDGRTPDPWDKFSGLYRSADGWVRIHANFAHHRDGALRLLGLNPATATRADAEAAMLRWNAVDFESAAAEAGLVATALRSFQQWDATPQALAVAQQPLFSIDRIGDAPPLALQPLSLEQRPLEGVRVLELTRILAGPVAGRALASHGSDVMLVNSPQLPNIAAIADTSRGKRSTHIDLHEAAGRSAMDRLVQGAHVFVQGYRPGGLEALGYGAPALAQRRPGIVCVSLSAYGNAGPWAGRRGFDSLLQTAMGFNHAEGQAAGDGKPRPMPMQILDEATGFLMALAACAALWRQQREGGSWHVQLSLAQTAHWLRGLGRVEGGLSARPTSRAPYLETSASGFGELTAIRPSAQLERTPARYSSPSVQPGHSPPHW</sequence>
<evidence type="ECO:0000256" key="1">
    <source>
        <dbReference type="SAM" id="MobiDB-lite"/>
    </source>
</evidence>
<protein>
    <submittedName>
        <fullName evidence="2">CoA transferase</fullName>
    </submittedName>
</protein>
<gene>
    <name evidence="2" type="ORF">ACFPOE_16715</name>
</gene>
<organism evidence="2 3">
    <name type="scientific">Caenimonas terrae</name>
    <dbReference type="NCBI Taxonomy" id="696074"/>
    <lineage>
        <taxon>Bacteria</taxon>
        <taxon>Pseudomonadati</taxon>
        <taxon>Pseudomonadota</taxon>
        <taxon>Betaproteobacteria</taxon>
        <taxon>Burkholderiales</taxon>
        <taxon>Comamonadaceae</taxon>
        <taxon>Caenimonas</taxon>
    </lineage>
</organism>
<dbReference type="EMBL" id="JBHSMF010000009">
    <property type="protein sequence ID" value="MFC5499192.1"/>
    <property type="molecule type" value="Genomic_DNA"/>
</dbReference>
<feature type="region of interest" description="Disordered" evidence="1">
    <location>
        <begin position="437"/>
        <end position="458"/>
    </location>
</feature>
<dbReference type="Gene3D" id="3.40.50.10540">
    <property type="entry name" value="Crotonobetainyl-coa:carnitine coa-transferase, domain 1"/>
    <property type="match status" value="1"/>
</dbReference>
<comment type="caution">
    <text evidence="2">The sequence shown here is derived from an EMBL/GenBank/DDBJ whole genome shotgun (WGS) entry which is preliminary data.</text>
</comment>
<keyword evidence="3" id="KW-1185">Reference proteome</keyword>
<dbReference type="Pfam" id="PF02515">
    <property type="entry name" value="CoA_transf_3"/>
    <property type="match status" value="1"/>
</dbReference>
<dbReference type="PANTHER" id="PTHR48228">
    <property type="entry name" value="SUCCINYL-COA--D-CITRAMALATE COA-TRANSFERASE"/>
    <property type="match status" value="1"/>
</dbReference>
<accession>A0ABW0NIP2</accession>
<keyword evidence="2" id="KW-0808">Transferase</keyword>
<reference evidence="3" key="1">
    <citation type="journal article" date="2019" name="Int. J. Syst. Evol. Microbiol.">
        <title>The Global Catalogue of Microorganisms (GCM) 10K type strain sequencing project: providing services to taxonomists for standard genome sequencing and annotation.</title>
        <authorList>
            <consortium name="The Broad Institute Genomics Platform"/>
            <consortium name="The Broad Institute Genome Sequencing Center for Infectious Disease"/>
            <person name="Wu L."/>
            <person name="Ma J."/>
        </authorList>
    </citation>
    <scope>NUCLEOTIDE SEQUENCE [LARGE SCALE GENOMIC DNA]</scope>
    <source>
        <strain evidence="3">CCUG 57401</strain>
    </source>
</reference>
<dbReference type="Proteomes" id="UP001596037">
    <property type="component" value="Unassembled WGS sequence"/>
</dbReference>
<dbReference type="InterPro" id="IPR023606">
    <property type="entry name" value="CoA-Trfase_III_dom_1_sf"/>
</dbReference>
<dbReference type="RefSeq" id="WP_376851352.1">
    <property type="nucleotide sequence ID" value="NZ_JBHSMF010000009.1"/>
</dbReference>
<name>A0ABW0NIP2_9BURK</name>
<dbReference type="InterPro" id="IPR003673">
    <property type="entry name" value="CoA-Trfase_fam_III"/>
</dbReference>